<evidence type="ECO:0000256" key="2">
    <source>
        <dbReference type="SAM" id="Phobius"/>
    </source>
</evidence>
<gene>
    <name evidence="3" type="ORF">H8S65_10960</name>
</gene>
<keyword evidence="1" id="KW-0175">Coiled coil</keyword>
<dbReference type="RefSeq" id="WP_186930020.1">
    <property type="nucleotide sequence ID" value="NZ_JACOOJ010000017.1"/>
</dbReference>
<dbReference type="Proteomes" id="UP000651475">
    <property type="component" value="Unassembled WGS sequence"/>
</dbReference>
<feature type="transmembrane region" description="Helical" evidence="2">
    <location>
        <begin position="191"/>
        <end position="213"/>
    </location>
</feature>
<reference evidence="3 4" key="1">
    <citation type="submission" date="2020-08" db="EMBL/GenBank/DDBJ databases">
        <title>Genome public.</title>
        <authorList>
            <person name="Liu C."/>
            <person name="Sun Q."/>
        </authorList>
    </citation>
    <scope>NUCLEOTIDE SEQUENCE [LARGE SCALE GENOMIC DNA]</scope>
    <source>
        <strain evidence="3 4">NSJ-79</strain>
    </source>
</reference>
<keyword evidence="2" id="KW-0812">Transmembrane</keyword>
<proteinExistence type="predicted"/>
<sequence length="220" mass="25867">MLILEKKDRERVKGLYQSYNEVVKPLLIEVEVRSGKISHALQNEIRAFNDHIARCHYDCSIDLNDPEMKHKEIERQKKEIDKAEGHIRRLILDCFKQLNASLSDTVKRYEKKMKYMDPLKMGSGTEWTSYRELKRYAVKAVFTAKIEESKDTEKSMKLFEESYLQYRKLEILFDRQAGHIRKERFKAALVFASRCVLWLFLVIIAAILSALMADGLQALF</sequence>
<evidence type="ECO:0000256" key="1">
    <source>
        <dbReference type="SAM" id="Coils"/>
    </source>
</evidence>
<comment type="caution">
    <text evidence="3">The sequence shown here is derived from an EMBL/GenBank/DDBJ whole genome shotgun (WGS) entry which is preliminary data.</text>
</comment>
<organism evidence="3 4">
    <name type="scientific">Parabacteroides hominis</name>
    <dbReference type="NCBI Taxonomy" id="2763057"/>
    <lineage>
        <taxon>Bacteria</taxon>
        <taxon>Pseudomonadati</taxon>
        <taxon>Bacteroidota</taxon>
        <taxon>Bacteroidia</taxon>
        <taxon>Bacteroidales</taxon>
        <taxon>Tannerellaceae</taxon>
        <taxon>Parabacteroides</taxon>
    </lineage>
</organism>
<feature type="coiled-coil region" evidence="1">
    <location>
        <begin position="73"/>
        <end position="112"/>
    </location>
</feature>
<accession>A0ABR7DPC1</accession>
<protein>
    <submittedName>
        <fullName evidence="3">Uncharacterized protein</fullName>
    </submittedName>
</protein>
<name>A0ABR7DPC1_9BACT</name>
<dbReference type="EMBL" id="JACOOJ010000017">
    <property type="protein sequence ID" value="MBC5633283.1"/>
    <property type="molecule type" value="Genomic_DNA"/>
</dbReference>
<keyword evidence="2" id="KW-0472">Membrane</keyword>
<evidence type="ECO:0000313" key="4">
    <source>
        <dbReference type="Proteomes" id="UP000651475"/>
    </source>
</evidence>
<keyword evidence="2" id="KW-1133">Transmembrane helix</keyword>
<evidence type="ECO:0000313" key="3">
    <source>
        <dbReference type="EMBL" id="MBC5633283.1"/>
    </source>
</evidence>
<keyword evidence="4" id="KW-1185">Reference proteome</keyword>